<gene>
    <name evidence="2" type="primary">OBP46</name>
    <name evidence="3" type="synonym">100120966</name>
</gene>
<dbReference type="KEGG" id="nvi:100120966"/>
<sequence length="264" mass="30483">MKRFLILFIFCLTSPLGRADIYDDTVTCLKERGLKETDIRILDAVGEPGNEHILKDAPKDKLVDAIACIFRKDHKTNKALFGTLTELINMDSEIDNNKRKELLVTLNACNKKTDGNDTNLLKCLEATQPPFDKYAAIIRDVTNVIKECFFSNKLTFSDLRYRKMLHRESVSEVLKHVGEDNITCAMTCEFDKNKHVYKDMDPNETIHKRLETLITKSSLPEEKKREMKETLDRCDHQARGDSCKFGKCVKLMRPPFVQLYFKNP</sequence>
<reference evidence="3" key="3">
    <citation type="submission" date="2021-01" db="UniProtKB">
        <authorList>
            <consortium name="EnsemblMetazoa"/>
        </authorList>
    </citation>
    <scope>IDENTIFICATION</scope>
</reference>
<feature type="chain" id="PRO_5014574431" evidence="1">
    <location>
        <begin position="20"/>
        <end position="264"/>
    </location>
</feature>
<accession>G8B1Q1</accession>
<evidence type="ECO:0000313" key="4">
    <source>
        <dbReference type="Proteomes" id="UP000002358"/>
    </source>
</evidence>
<name>G8B1Q1_NASVI</name>
<dbReference type="AlphaFoldDB" id="G8B1Q1"/>
<organism evidence="2">
    <name type="scientific">Nasonia vitripennis</name>
    <name type="common">Parasitic wasp</name>
    <dbReference type="NCBI Taxonomy" id="7425"/>
    <lineage>
        <taxon>Eukaryota</taxon>
        <taxon>Metazoa</taxon>
        <taxon>Ecdysozoa</taxon>
        <taxon>Arthropoda</taxon>
        <taxon>Hexapoda</taxon>
        <taxon>Insecta</taxon>
        <taxon>Pterygota</taxon>
        <taxon>Neoptera</taxon>
        <taxon>Endopterygota</taxon>
        <taxon>Hymenoptera</taxon>
        <taxon>Apocrita</taxon>
        <taxon>Proctotrupomorpha</taxon>
        <taxon>Chalcidoidea</taxon>
        <taxon>Pteromalidae</taxon>
        <taxon>Pteromalinae</taxon>
        <taxon>Nasonia</taxon>
    </lineage>
</organism>
<keyword evidence="4" id="KW-1185">Reference proteome</keyword>
<dbReference type="InParanoid" id="G8B1Q1"/>
<dbReference type="Proteomes" id="UP000002358">
    <property type="component" value="Chromosome 4"/>
</dbReference>
<dbReference type="GeneID" id="100120966"/>
<evidence type="ECO:0000313" key="3">
    <source>
        <dbReference type="EnsemblMetazoa" id="XP_001604558"/>
    </source>
</evidence>
<dbReference type="EnsemblMetazoa" id="XM_001604508">
    <property type="protein sequence ID" value="XP_001604558"/>
    <property type="gene ID" value="LOC100120966"/>
</dbReference>
<reference evidence="2" key="1">
    <citation type="submission" date="2011-08" db="EMBL/GenBank/DDBJ databases">
        <authorList>
            <person name="Zhou J."/>
        </authorList>
    </citation>
    <scope>NUCLEOTIDE SEQUENCE</scope>
    <source>
        <strain evidence="2">AsmCX</strain>
    </source>
</reference>
<keyword evidence="1" id="KW-0732">Signal</keyword>
<protein>
    <submittedName>
        <fullName evidence="2">Putative odorant binding protein 46</fullName>
    </submittedName>
</protein>
<feature type="signal peptide" evidence="1">
    <location>
        <begin position="1"/>
        <end position="19"/>
    </location>
</feature>
<evidence type="ECO:0000256" key="1">
    <source>
        <dbReference type="SAM" id="SignalP"/>
    </source>
</evidence>
<dbReference type="HOGENOM" id="CLU_067932_0_0_1"/>
<evidence type="ECO:0000313" key="2">
    <source>
        <dbReference type="EMBL" id="CCD17815.1"/>
    </source>
</evidence>
<reference evidence="2" key="2">
    <citation type="submission" date="2011-11" db="EMBL/GenBank/DDBJ databases">
        <title>Unique features of odorant binding proteins revealed by genome annotation and comparative analyses of the parasitoid wasp Nasonia vitripennis.</title>
        <authorList>
            <person name="Zhou J.J."/>
            <person name="Vieira F.G."/>
            <person name="Foret S."/>
            <person name="He X.L."/>
            <person name="Rozas J."/>
            <person name="Field L.M."/>
        </authorList>
    </citation>
    <scope>NUCLEOTIDE SEQUENCE</scope>
    <source>
        <strain evidence="2">AsmCX</strain>
    </source>
</reference>
<dbReference type="EMBL" id="HE578231">
    <property type="protein sequence ID" value="CCD17815.1"/>
    <property type="molecule type" value="Genomic_DNA"/>
</dbReference>
<proteinExistence type="predicted"/>